<feature type="transmembrane region" description="Helical" evidence="9">
    <location>
        <begin position="83"/>
        <end position="105"/>
    </location>
</feature>
<feature type="transmembrane region" description="Helical" evidence="9">
    <location>
        <begin position="215"/>
        <end position="235"/>
    </location>
</feature>
<evidence type="ECO:0000256" key="1">
    <source>
        <dbReference type="ARBA" id="ARBA00004477"/>
    </source>
</evidence>
<dbReference type="InterPro" id="IPR036938">
    <property type="entry name" value="PAP2/HPO_sf"/>
</dbReference>
<dbReference type="OrthoDB" id="301434at2759"/>
<keyword evidence="2 9" id="KW-0812">Transmembrane</keyword>
<feature type="transmembrane region" description="Helical" evidence="9">
    <location>
        <begin position="317"/>
        <end position="336"/>
    </location>
</feature>
<gene>
    <name evidence="11" type="ORF">IFR04_002836</name>
</gene>
<name>A0A8H7WFS1_9HELO</name>
<comment type="similarity">
    <text evidence="7">Belongs to the type 2 lipid phosphate phosphatase family.</text>
</comment>
<dbReference type="InterPro" id="IPR000326">
    <property type="entry name" value="PAP2/HPO"/>
</dbReference>
<keyword evidence="5 9" id="KW-1133">Transmembrane helix</keyword>
<evidence type="ECO:0000256" key="7">
    <source>
        <dbReference type="ARBA" id="ARBA00038324"/>
    </source>
</evidence>
<evidence type="ECO:0000313" key="11">
    <source>
        <dbReference type="EMBL" id="KAG4423994.1"/>
    </source>
</evidence>
<feature type="region of interest" description="Disordered" evidence="8">
    <location>
        <begin position="1"/>
        <end position="22"/>
    </location>
</feature>
<dbReference type="CDD" id="cd03388">
    <property type="entry name" value="PAP2_SPPase1"/>
    <property type="match status" value="1"/>
</dbReference>
<dbReference type="EMBL" id="JAFJYH010000026">
    <property type="protein sequence ID" value="KAG4423994.1"/>
    <property type="molecule type" value="Genomic_DNA"/>
</dbReference>
<dbReference type="GO" id="GO:0005789">
    <property type="term" value="C:endoplasmic reticulum membrane"/>
    <property type="evidence" value="ECO:0007669"/>
    <property type="project" value="UniProtKB-SubCell"/>
</dbReference>
<dbReference type="GO" id="GO:0042392">
    <property type="term" value="F:sphingosine-1-phosphate phosphatase activity"/>
    <property type="evidence" value="ECO:0007669"/>
    <property type="project" value="TreeGrafter"/>
</dbReference>
<evidence type="ECO:0000256" key="8">
    <source>
        <dbReference type="SAM" id="MobiDB-lite"/>
    </source>
</evidence>
<feature type="region of interest" description="Disordered" evidence="8">
    <location>
        <begin position="427"/>
        <end position="453"/>
    </location>
</feature>
<dbReference type="Proteomes" id="UP000664132">
    <property type="component" value="Unassembled WGS sequence"/>
</dbReference>
<evidence type="ECO:0000256" key="6">
    <source>
        <dbReference type="ARBA" id="ARBA00023136"/>
    </source>
</evidence>
<sequence>MSSTPKGSSSLELEKFPDAPPSIAITAPEDVIDAGLRSLDHYKRRLPPWRYNLRQKILPLIRWETPYLAWMQDKMRSPALDTYFAITANLGTHTFFMVFLPILFWCGHTSVGRGMVHILATGVFSTGFLKDMLSLPRPLSPPLHRITMSGSAALEYGFPSTHSANAVSVAVYCLFTIHSPESQLQPSTKLIVEILSYTYAFSIILGRLYCGMHGFIDVIIGSIMGAGISAIECIYGADIDRYLHSSTWVAPMTVALAIICLIRIHPEPADDCPCFDDSVSFAGVMIGIELGGWHYATGNWAWDIPVPATVPFSLEHMGWITVIIRLLIGILVIFAWREVMKPTLLKCLPHLFRTIEKYGFILPRKFFMPASEYQKIPARLKVDNVMPSVSDLPGLLTSIRHPGRGRAVSVGPQSAADAYETLAYREKRRRDSLTNSSDITSAVQSPRSPEKGQQAKDYFAVGGNVDKDGAVSQVSGISGSLGINNGNLPTPAQSRVGSYEQMMGQGHVVYTPATPPAVNDEQDDDDADISVGQQNELEEKEMFSRLEKPRVRYDVEVVTKLVVYAGIGWLAVETNPIIFEIVGLGMGPVRPFH</sequence>
<dbReference type="SMART" id="SM00014">
    <property type="entry name" value="acidPPc"/>
    <property type="match status" value="1"/>
</dbReference>
<dbReference type="Gene3D" id="1.20.144.10">
    <property type="entry name" value="Phosphatidic acid phosphatase type 2/haloperoxidase"/>
    <property type="match status" value="1"/>
</dbReference>
<keyword evidence="3" id="KW-0378">Hydrolase</keyword>
<keyword evidence="6 9" id="KW-0472">Membrane</keyword>
<feature type="transmembrane region" description="Helical" evidence="9">
    <location>
        <begin position="247"/>
        <end position="265"/>
    </location>
</feature>
<dbReference type="PANTHER" id="PTHR14969">
    <property type="entry name" value="SPHINGOSINE-1-PHOSPHATE PHOSPHOHYDROLASE"/>
    <property type="match status" value="1"/>
</dbReference>
<organism evidence="11 12">
    <name type="scientific">Cadophora malorum</name>
    <dbReference type="NCBI Taxonomy" id="108018"/>
    <lineage>
        <taxon>Eukaryota</taxon>
        <taxon>Fungi</taxon>
        <taxon>Dikarya</taxon>
        <taxon>Ascomycota</taxon>
        <taxon>Pezizomycotina</taxon>
        <taxon>Leotiomycetes</taxon>
        <taxon>Helotiales</taxon>
        <taxon>Ploettnerulaceae</taxon>
        <taxon>Cadophora</taxon>
    </lineage>
</organism>
<feature type="compositionally biased region" description="Polar residues" evidence="8">
    <location>
        <begin position="1"/>
        <end position="11"/>
    </location>
</feature>
<dbReference type="Pfam" id="PF01569">
    <property type="entry name" value="PAP2"/>
    <property type="match status" value="1"/>
</dbReference>
<dbReference type="SUPFAM" id="SSF48317">
    <property type="entry name" value="Acid phosphatase/Vanadium-dependent haloperoxidase"/>
    <property type="match status" value="1"/>
</dbReference>
<keyword evidence="4" id="KW-0256">Endoplasmic reticulum</keyword>
<evidence type="ECO:0000256" key="5">
    <source>
        <dbReference type="ARBA" id="ARBA00022989"/>
    </source>
</evidence>
<evidence type="ECO:0000313" key="12">
    <source>
        <dbReference type="Proteomes" id="UP000664132"/>
    </source>
</evidence>
<comment type="caution">
    <text evidence="11">The sequence shown here is derived from an EMBL/GenBank/DDBJ whole genome shotgun (WGS) entry which is preliminary data.</text>
</comment>
<feature type="compositionally biased region" description="Polar residues" evidence="8">
    <location>
        <begin position="433"/>
        <end position="447"/>
    </location>
</feature>
<comment type="subcellular location">
    <subcellularLocation>
        <location evidence="1">Endoplasmic reticulum membrane</location>
        <topology evidence="1">Multi-pass membrane protein</topology>
    </subcellularLocation>
</comment>
<evidence type="ECO:0000256" key="4">
    <source>
        <dbReference type="ARBA" id="ARBA00022824"/>
    </source>
</evidence>
<proteinExistence type="inferred from homology"/>
<dbReference type="PANTHER" id="PTHR14969:SF28">
    <property type="entry name" value="DIHYDROSPHINGOSINE 1-PHOSPHATE PHOSPHATASE LCB3-RELATED"/>
    <property type="match status" value="1"/>
</dbReference>
<protein>
    <recommendedName>
        <fullName evidence="10">Phosphatidic acid phosphatase type 2/haloperoxidase domain-containing protein</fullName>
    </recommendedName>
</protein>
<dbReference type="AlphaFoldDB" id="A0A8H7WFS1"/>
<evidence type="ECO:0000259" key="10">
    <source>
        <dbReference type="SMART" id="SM00014"/>
    </source>
</evidence>
<evidence type="ECO:0000256" key="3">
    <source>
        <dbReference type="ARBA" id="ARBA00022801"/>
    </source>
</evidence>
<reference evidence="11" key="1">
    <citation type="submission" date="2021-02" db="EMBL/GenBank/DDBJ databases">
        <title>Genome sequence Cadophora malorum strain M34.</title>
        <authorList>
            <person name="Stefanovic E."/>
            <person name="Vu D."/>
            <person name="Scully C."/>
            <person name="Dijksterhuis J."/>
            <person name="Roader J."/>
            <person name="Houbraken J."/>
        </authorList>
    </citation>
    <scope>NUCLEOTIDE SEQUENCE</scope>
    <source>
        <strain evidence="11">M34</strain>
    </source>
</reference>
<evidence type="ECO:0000256" key="2">
    <source>
        <dbReference type="ARBA" id="ARBA00022692"/>
    </source>
</evidence>
<accession>A0A8H7WFS1</accession>
<evidence type="ECO:0000256" key="9">
    <source>
        <dbReference type="SAM" id="Phobius"/>
    </source>
</evidence>
<keyword evidence="12" id="KW-1185">Reference proteome</keyword>
<feature type="domain" description="Phosphatidic acid phosphatase type 2/haloperoxidase" evidence="10">
    <location>
        <begin position="113"/>
        <end position="233"/>
    </location>
</feature>